<evidence type="ECO:0000313" key="4">
    <source>
        <dbReference type="Proteomes" id="UP000502657"/>
    </source>
</evidence>
<protein>
    <submittedName>
        <fullName evidence="3">Glycosyltransferase family 1 protein</fullName>
    </submittedName>
</protein>
<name>A0ABX6NYS3_AERME</name>
<keyword evidence="4" id="KW-1185">Reference proteome</keyword>
<feature type="domain" description="Glycosyltransferase subfamily 4-like N-terminal" evidence="2">
    <location>
        <begin position="7"/>
        <end position="142"/>
    </location>
</feature>
<dbReference type="InterPro" id="IPR001296">
    <property type="entry name" value="Glyco_trans_1"/>
</dbReference>
<dbReference type="SUPFAM" id="SSF53756">
    <property type="entry name" value="UDP-Glycosyltransferase/glycogen phosphorylase"/>
    <property type="match status" value="1"/>
</dbReference>
<accession>A0ABX6NYS3</accession>
<gene>
    <name evidence="3" type="ORF">E4188_22120</name>
</gene>
<feature type="domain" description="Glycosyl transferase family 1" evidence="1">
    <location>
        <begin position="190"/>
        <end position="350"/>
    </location>
</feature>
<evidence type="ECO:0000259" key="2">
    <source>
        <dbReference type="Pfam" id="PF13477"/>
    </source>
</evidence>
<evidence type="ECO:0000259" key="1">
    <source>
        <dbReference type="Pfam" id="PF00534"/>
    </source>
</evidence>
<sequence>MNQKNRKITLVANTAWSMFNFRRGLLSRLIDDGYQLTIIAPHDDFSDKLRAMGCVVVDLPIEAKGTNPLQDLKLIHTLYRLYQQITPDFIIHYTIKPNIYGSLAAKLVGIPSLAITTGLGYTFVNDNFIAKIARQLYKVAFRYPKEVWFLNEDDRQVFLSYSLVSENKAKLLHGEGVNVSHFSPISSSSGNNPTTFLLVARMLWDKGIGEYIEAARVIKSKYPNTHFQLLGACDVPNPSIISREQIGIWESEGIVEYLGTTDDVRTVIANVDCVVLPSYREGIPRTMLEAAAMAKPLIVSDAPGCKDVVINGKTGFLCKVKNRDSLAAAMELIINQSTQERVDMGVAGRNLVLQKFDERVVIKKYIDMLSRYNLSVSGVTIKRKVDSRIDSMLS</sequence>
<dbReference type="CDD" id="cd03808">
    <property type="entry name" value="GT4_CapM-like"/>
    <property type="match status" value="1"/>
</dbReference>
<dbReference type="Gene3D" id="3.40.50.2000">
    <property type="entry name" value="Glycogen Phosphorylase B"/>
    <property type="match status" value="2"/>
</dbReference>
<evidence type="ECO:0000313" key="3">
    <source>
        <dbReference type="EMBL" id="QJT40914.1"/>
    </source>
</evidence>
<dbReference type="RefSeq" id="WP_171269883.1">
    <property type="nucleotide sequence ID" value="NZ_CP038445.1"/>
</dbReference>
<dbReference type="InterPro" id="IPR028098">
    <property type="entry name" value="Glyco_trans_4-like_N"/>
</dbReference>
<reference evidence="3 4" key="1">
    <citation type="submission" date="2019-03" db="EMBL/GenBank/DDBJ databases">
        <title>Novel transposon Tn6433 accelerates the dissemination of tet(E) in Aeromonas from aerobic biofilm under oxytetracycline stress.</title>
        <authorList>
            <person name="Shi Y."/>
            <person name="Tian Z."/>
            <person name="Zhang Y."/>
            <person name="Zhang H."/>
            <person name="Yang M."/>
        </authorList>
    </citation>
    <scope>NUCLEOTIDE SEQUENCE [LARGE SCALE GENOMIC DNA]</scope>
    <source>
        <strain evidence="3 4">R50-22</strain>
    </source>
</reference>
<dbReference type="PANTHER" id="PTHR12526">
    <property type="entry name" value="GLYCOSYLTRANSFERASE"/>
    <property type="match status" value="1"/>
</dbReference>
<dbReference type="Pfam" id="PF00534">
    <property type="entry name" value="Glycos_transf_1"/>
    <property type="match status" value="1"/>
</dbReference>
<proteinExistence type="predicted"/>
<dbReference type="PANTHER" id="PTHR12526:SF638">
    <property type="entry name" value="SPORE COAT PROTEIN SA"/>
    <property type="match status" value="1"/>
</dbReference>
<dbReference type="EMBL" id="CP038448">
    <property type="protein sequence ID" value="QJT40914.1"/>
    <property type="molecule type" value="Genomic_DNA"/>
</dbReference>
<dbReference type="Proteomes" id="UP000502657">
    <property type="component" value="Chromosome"/>
</dbReference>
<organism evidence="3 4">
    <name type="scientific">Aeromonas media</name>
    <dbReference type="NCBI Taxonomy" id="651"/>
    <lineage>
        <taxon>Bacteria</taxon>
        <taxon>Pseudomonadati</taxon>
        <taxon>Pseudomonadota</taxon>
        <taxon>Gammaproteobacteria</taxon>
        <taxon>Aeromonadales</taxon>
        <taxon>Aeromonadaceae</taxon>
        <taxon>Aeromonas</taxon>
    </lineage>
</organism>
<dbReference type="Pfam" id="PF13477">
    <property type="entry name" value="Glyco_trans_4_2"/>
    <property type="match status" value="1"/>
</dbReference>